<evidence type="ECO:0000259" key="11">
    <source>
        <dbReference type="PROSITE" id="PS50090"/>
    </source>
</evidence>
<keyword evidence="6" id="KW-0156">Chromatin regulator</keyword>
<dbReference type="InterPro" id="IPR031575">
    <property type="entry name" value="EP400_N"/>
</dbReference>
<feature type="compositionally biased region" description="Low complexity" evidence="10">
    <location>
        <begin position="1498"/>
        <end position="1522"/>
    </location>
</feature>
<dbReference type="CDD" id="cd18793">
    <property type="entry name" value="SF2_C_SNF"/>
    <property type="match status" value="1"/>
</dbReference>
<evidence type="ECO:0000256" key="3">
    <source>
        <dbReference type="ARBA" id="ARBA00022801"/>
    </source>
</evidence>
<evidence type="ECO:0000256" key="6">
    <source>
        <dbReference type="ARBA" id="ARBA00022853"/>
    </source>
</evidence>
<feature type="compositionally biased region" description="Low complexity" evidence="10">
    <location>
        <begin position="121"/>
        <end position="141"/>
    </location>
</feature>
<feature type="region of interest" description="Disordered" evidence="10">
    <location>
        <begin position="2493"/>
        <end position="2531"/>
    </location>
</feature>
<dbReference type="Gene3D" id="3.40.50.10810">
    <property type="entry name" value="Tandem AAA-ATPase domain"/>
    <property type="match status" value="1"/>
</dbReference>
<feature type="region of interest" description="Disordered" evidence="10">
    <location>
        <begin position="312"/>
        <end position="340"/>
    </location>
</feature>
<dbReference type="FunFam" id="3.40.50.10810:FF:000005">
    <property type="entry name" value="Photoperiod-independent early flowering 1"/>
    <property type="match status" value="1"/>
</dbReference>
<dbReference type="GO" id="GO:0000812">
    <property type="term" value="C:Swr1 complex"/>
    <property type="evidence" value="ECO:0007669"/>
    <property type="project" value="TreeGrafter"/>
</dbReference>
<dbReference type="PROSITE" id="PS51204">
    <property type="entry name" value="HSA"/>
    <property type="match status" value="1"/>
</dbReference>
<feature type="region of interest" description="Disordered" evidence="10">
    <location>
        <begin position="2255"/>
        <end position="2278"/>
    </location>
</feature>
<feature type="region of interest" description="Disordered" evidence="10">
    <location>
        <begin position="3016"/>
        <end position="3054"/>
    </location>
</feature>
<evidence type="ECO:0000256" key="2">
    <source>
        <dbReference type="ARBA" id="ARBA00022741"/>
    </source>
</evidence>
<feature type="compositionally biased region" description="Polar residues" evidence="10">
    <location>
        <begin position="3021"/>
        <end position="3037"/>
    </location>
</feature>
<feature type="compositionally biased region" description="Polar residues" evidence="10">
    <location>
        <begin position="702"/>
        <end position="724"/>
    </location>
</feature>
<dbReference type="InterPro" id="IPR014001">
    <property type="entry name" value="Helicase_ATP-bd"/>
</dbReference>
<dbReference type="Gene3D" id="3.40.50.300">
    <property type="entry name" value="P-loop containing nucleotide triphosphate hydrolases"/>
    <property type="match status" value="1"/>
</dbReference>
<dbReference type="SUPFAM" id="SSF52540">
    <property type="entry name" value="P-loop containing nucleoside triphosphate hydrolases"/>
    <property type="match status" value="2"/>
</dbReference>
<feature type="compositionally biased region" description="Polar residues" evidence="10">
    <location>
        <begin position="670"/>
        <end position="693"/>
    </location>
</feature>
<feature type="region of interest" description="Disordered" evidence="10">
    <location>
        <begin position="89"/>
        <end position="141"/>
    </location>
</feature>
<feature type="region of interest" description="Disordered" evidence="10">
    <location>
        <begin position="670"/>
        <end position="724"/>
    </location>
</feature>
<feature type="compositionally biased region" description="Polar residues" evidence="10">
    <location>
        <begin position="248"/>
        <end position="265"/>
    </location>
</feature>
<keyword evidence="5" id="KW-0067">ATP-binding</keyword>
<keyword evidence="16" id="KW-1185">Reference proteome</keyword>
<feature type="region of interest" description="Disordered" evidence="10">
    <location>
        <begin position="1498"/>
        <end position="1551"/>
    </location>
</feature>
<dbReference type="GO" id="GO:0035267">
    <property type="term" value="C:NuA4 histone acetyltransferase complex"/>
    <property type="evidence" value="ECO:0007669"/>
    <property type="project" value="TreeGrafter"/>
</dbReference>
<dbReference type="InterPro" id="IPR038718">
    <property type="entry name" value="SNF2-like_sf"/>
</dbReference>
<evidence type="ECO:0000256" key="7">
    <source>
        <dbReference type="ARBA" id="ARBA00023125"/>
    </source>
</evidence>
<accession>A0A8B9FL67</accession>
<dbReference type="InterPro" id="IPR000330">
    <property type="entry name" value="SNF2_N"/>
</dbReference>
<keyword evidence="2" id="KW-0547">Nucleotide-binding</keyword>
<dbReference type="GO" id="GO:0006325">
    <property type="term" value="P:chromatin organization"/>
    <property type="evidence" value="ECO:0007669"/>
    <property type="project" value="UniProtKB-KW"/>
</dbReference>
<dbReference type="InterPro" id="IPR014012">
    <property type="entry name" value="HSA_dom"/>
</dbReference>
<dbReference type="Proteomes" id="UP000694522">
    <property type="component" value="Unplaced"/>
</dbReference>
<feature type="compositionally biased region" description="Polar residues" evidence="10">
    <location>
        <begin position="551"/>
        <end position="566"/>
    </location>
</feature>
<dbReference type="Gene3D" id="1.10.10.60">
    <property type="entry name" value="Homeodomain-like"/>
    <property type="match status" value="1"/>
</dbReference>
<dbReference type="Pfam" id="PF00176">
    <property type="entry name" value="SNF2-rel_dom"/>
    <property type="match status" value="1"/>
</dbReference>
<dbReference type="Gene3D" id="1.20.120.850">
    <property type="entry name" value="SWI2/SNF2 ATPases, N-terminal domain"/>
    <property type="match status" value="1"/>
</dbReference>
<feature type="coiled-coil region" evidence="9">
    <location>
        <begin position="832"/>
        <end position="895"/>
    </location>
</feature>
<dbReference type="PANTHER" id="PTHR46459:SF1">
    <property type="entry name" value="E1A-BINDING PROTEIN P400"/>
    <property type="match status" value="1"/>
</dbReference>
<reference evidence="15" key="2">
    <citation type="submission" date="2025-09" db="UniProtKB">
        <authorList>
            <consortium name="Ensembl"/>
        </authorList>
    </citation>
    <scope>IDENTIFICATION</scope>
</reference>
<comment type="subcellular location">
    <subcellularLocation>
        <location evidence="1">Nucleus</location>
    </subcellularLocation>
</comment>
<evidence type="ECO:0000256" key="8">
    <source>
        <dbReference type="ARBA" id="ARBA00023242"/>
    </source>
</evidence>
<dbReference type="GO" id="GO:0006281">
    <property type="term" value="P:DNA repair"/>
    <property type="evidence" value="ECO:0007669"/>
    <property type="project" value="TreeGrafter"/>
</dbReference>
<feature type="domain" description="Helicase ATP-binding" evidence="12">
    <location>
        <begin position="1081"/>
        <end position="1246"/>
    </location>
</feature>
<dbReference type="InterPro" id="IPR001005">
    <property type="entry name" value="SANT/Myb"/>
</dbReference>
<feature type="region of interest" description="Disordered" evidence="10">
    <location>
        <begin position="212"/>
        <end position="265"/>
    </location>
</feature>
<feature type="region of interest" description="Disordered" evidence="10">
    <location>
        <begin position="538"/>
        <end position="587"/>
    </location>
</feature>
<evidence type="ECO:0000313" key="15">
    <source>
        <dbReference type="Ensembl" id="ENSACOP00000009155.1"/>
    </source>
</evidence>
<dbReference type="GO" id="GO:0016787">
    <property type="term" value="F:hydrolase activity"/>
    <property type="evidence" value="ECO:0007669"/>
    <property type="project" value="UniProtKB-KW"/>
</dbReference>
<feature type="compositionally biased region" description="Polar residues" evidence="10">
    <location>
        <begin position="1529"/>
        <end position="1551"/>
    </location>
</feature>
<dbReference type="Ensembl" id="ENSACOT00000009470.1">
    <property type="protein sequence ID" value="ENSACOP00000009155.1"/>
    <property type="gene ID" value="ENSACOG00000005941.1"/>
</dbReference>
<evidence type="ECO:0000256" key="1">
    <source>
        <dbReference type="ARBA" id="ARBA00004123"/>
    </source>
</evidence>
<dbReference type="Pfam" id="PF15790">
    <property type="entry name" value="EP400_N"/>
    <property type="match status" value="1"/>
</dbReference>
<dbReference type="GO" id="GO:0003682">
    <property type="term" value="F:chromatin binding"/>
    <property type="evidence" value="ECO:0007669"/>
    <property type="project" value="TreeGrafter"/>
</dbReference>
<keyword evidence="9" id="KW-0175">Coiled coil</keyword>
<protein>
    <recommendedName>
        <fullName evidence="17">E1A-binding protein p400</fullName>
    </recommendedName>
</protein>
<evidence type="ECO:0000256" key="9">
    <source>
        <dbReference type="SAM" id="Coils"/>
    </source>
</evidence>
<dbReference type="PROSITE" id="PS51192">
    <property type="entry name" value="HELICASE_ATP_BIND_1"/>
    <property type="match status" value="1"/>
</dbReference>
<evidence type="ECO:0000256" key="10">
    <source>
        <dbReference type="SAM" id="MobiDB-lite"/>
    </source>
</evidence>
<dbReference type="InterPro" id="IPR049730">
    <property type="entry name" value="SNF2/RAD54-like_C"/>
</dbReference>
<dbReference type="GO" id="GO:0003677">
    <property type="term" value="F:DNA binding"/>
    <property type="evidence" value="ECO:0007669"/>
    <property type="project" value="UniProtKB-KW"/>
</dbReference>
<feature type="region of interest" description="Disordered" evidence="10">
    <location>
        <begin position="1"/>
        <end position="54"/>
    </location>
</feature>
<dbReference type="GO" id="GO:0005524">
    <property type="term" value="F:ATP binding"/>
    <property type="evidence" value="ECO:0007669"/>
    <property type="project" value="UniProtKB-KW"/>
</dbReference>
<feature type="domain" description="HSA" evidence="14">
    <location>
        <begin position="787"/>
        <end position="859"/>
    </location>
</feature>
<dbReference type="CDD" id="cd00167">
    <property type="entry name" value="SANT"/>
    <property type="match status" value="1"/>
</dbReference>
<evidence type="ECO:0008006" key="17">
    <source>
        <dbReference type="Google" id="ProtNLM"/>
    </source>
</evidence>
<keyword evidence="4" id="KW-0347">Helicase</keyword>
<dbReference type="Pfam" id="PF07529">
    <property type="entry name" value="HSA"/>
    <property type="match status" value="1"/>
</dbReference>
<evidence type="ECO:0000256" key="4">
    <source>
        <dbReference type="ARBA" id="ARBA00022806"/>
    </source>
</evidence>
<evidence type="ECO:0000259" key="12">
    <source>
        <dbReference type="PROSITE" id="PS51192"/>
    </source>
</evidence>
<feature type="compositionally biased region" description="Acidic residues" evidence="10">
    <location>
        <begin position="984"/>
        <end position="994"/>
    </location>
</feature>
<feature type="compositionally biased region" description="Polar residues" evidence="10">
    <location>
        <begin position="325"/>
        <end position="340"/>
    </location>
</feature>
<sequence>MHHGNGPQNAQRQLQRSRSFTGSEGEEQQANLPQSPAASFAPSASPSAPQSPSYQIQQFIMSRSPVAGQNVNITLQNVGPVASGNQQITLTPLPIPNPTSPSFQFSPQQRRFEHGSPSYIQVTSPLPQQVQSQSPTQPNPVPVQTLPSVRAGTPGSGLGMCSQSPTRGFVDASVLVRQISLSPSNGGHFVYQEGPGIAQIAQGAAAQVQLPSSGTPATVRERRLSQPHSQSGGTIHHLGPQSPVASGANMQSLTSPGHITTTSLPPQISNIIQGQLMQQQQQVLQGQQLGRPIGYDRTSGGLIAGVGGPSAFGMTSPPPPTSPSRASVPQGLSSLPLTPTVNTTVKKQPKKLEEIPPANQETAQMRKQCLDHHHKQMEILKETFKECLIELFFLQHLQGNMMDFLAFKKKHCVPLQAYLRQNDLDLEEEEEEEQSEVINDEVKVVTGKDGQTGTPVAIATQLPPNVSAAFSSQQQPFQQTHTGTPVTGTVNTIEIEAFKRQQALAPADSSKRPRIEVGRHGMVFQHPGVASGVPLQQLMPTAQGGMPPTPQTVQLTGQKQSQQQYDPSKGPPVQNAASLHTPPPQLPGRLQPANVPMTSLPAALQLSQQQPQIVESPAQPQIQVKIQPQSVPLTSAPLPAPLQQQVPPAIHVQGQAPNQVSQPQTVTLTRPSVDPAQTSQRLTANTLPPTSSVVPAAISGTAPPSTYPVQTNRSSSATNKSLSPIASKPSGLAVAAAPKTQSPAQNAAVIPQDNSQDKLAEQVKLENQIHQRIAELRKEGLWSPRRLPKLQEAPRPKSHWDYLLEEMQWMATDFAQERKWKMATAKKMVRTVARYHEEKKLNEERAKREEQNKLRRIAASIAREIEYFWSNIEQVVEIKLQIEFQEKRKKALNLKKISRKGNCIPFHKKYYIKSDAIVLQNFTQWIEDEEETIEEQEAKEGNINHQTELSNLAKEAELPLEDLLKMYEGAFAESFHWPQPKPDSEEDSSEEEMEDHISDRESPQKEVVLIDSLLSIDQYKCVDRSSPPKKHMRDIAEVAAAAEMLLPKGSSRITTAIKYNTPSLLYGPLREYQKIGLDWLAKLYRKNLNGILADEAGLGKTVQIIAFFAHLACNEGNWGPHLVVVRSCNILKWELELKRWCPGLKILLYFGSQRELRAKRQEWTEPNSFNVCITSYKQLFKGHPAFMKMRWKYLIVDEMQQIKSMTEKHWEALFSLRSQHRLLLIDTPLHNTLMELWTMVHFLIPGISRPYLDFPVKAPNEENQDYCHKLVIRLHRMIQPFILRRSKRDVEKQLTKKYEHVLKCRLSSRQKAMYEDVILQPGTQEALKSGHFISVLHVLMQLQRICNHPDLINPRLSSTSYVSETLEYRTASVVLSALEKDIWKESDLSLFDLIGMENKMTHYEAQMLPKQKVTRKLIEEIYSSPPPPARPNPVKLKPSRLFQPVQYGQKPEGRTVVFPSTQVQRTVTTATVTQQAQVRGRSPIATVSSNQAAAAQFQTTQASTSAPRHQPAATFTTATSTANPVKPRGQTSAPASQLGQAQPQAPSHTIQQSVLPQRLVLTSQAQARLPSGEVVKIAQLASIAGAQGRIAQPETPVTLQFQGNKFTLSHSQLRQLTAGQPLQLQGSVLQIVSAPGQQYLRPQGPVVMQTVSQAGAVQNALNALGNQHQGGVPTSTAVAQQVCIPGRTAVTNLSSGDMGAALKPGPGLTHGQLQKNRLLKERLDRIFSGNERRCSRAPMYGRDLLSVCSLTDERKPSQPSSSQDNSWRWAGFVNCCLSSSASGGPSSPLQEMILTLGQQQESLKDVVNRALLVLPAAVAAPPCMYVANPPPSYSHRLKLLKHSLKQKAAPHLHQLQRITTPHLLQFPDLRLVQYDSGKLEALAVLLQKLKSEGRRVLILSQMILMLDILELFLNFHFLTFVRIDEYANHEQRQELMKIFNRDKRIFCAILSSHSRSTGVNLVEADTVVFYDNDLNPVMDAKAQEWCDRIGRCKDIHIYRLVSGNSVEEKLLKNGTKDLIREVAAQGNDYSMAFLTQQTIQELFEVHSPMEDSGFRVKAEEFVVLSQEPSPAENISPKVARPFIEALNSIEQEDEESNDRVQEIGRGPSIEPLISELCETKYNEEPSQLQELVAVVDQLTPIEKYALNYLELFHVSMELKTAKKAWEVQHMRELKAKEQKMLWEDEEELLTYTREDAYNKEYVYEGPDGQTEIMPLWTPPTPPQDDNDIYIDSVMCLMYDTTPIPESKLPPVYVRKERKRHKTDPSAAGRKKKQRHGETVIPPRSLFDRATPGMLKMRREGKEQKKNILLKQQTQFAKPLPTLVKPAAEAGQDNPEWLISEDWALLQAVKQLLELPLNLAVVSPAHTPNWDLVSDVVNSCSRVYRSPKQCRNRYENVIIPREEGKTKNSRPLRTNQIYAQDEGATHTQLYTNHFEMMKMIAGKRSPPIKPLLGMNPFQKNPKHASVLTESGINYDKPLPPIQVASLRAERIAKEKKALAEQQRAQQQTGPQPQQQQAGQQQAQQPAVQQAQAQPQPQAQAQVVQQPQAVVQTAVTTVANTAVLVRKGGLRAFDVVTSVLLYHIAGTIKTAVTGTSIQAATVSGNVIVNTVAGVPAATFQPINKRLASPVIPGTLTTSGGTATAQVVHTQQRTAAAPAASTELVTIASTQGVRAVTSVTASAVVTTNLTPVQTQTRSLVTQVTPGNNLVFRDYLKDPRASAGCLTTVAPRVCFLQEQLIKLQKQKLQLPQQQAAQQTQQGAQQQTTQVQVQQQQQTQQLTAVTAPRPGAVLTGTTVTNLQVARLTRVPASQLQAQGQIQAQTPQAAQVALAKPPVVSVPAAVVSSAGVTTLPVTVAGISVAIGQPQKAAGQTVVAQPLHVQQLLKLKHHQAAQQQKAIQPQVAQGQATVQQKVLVQTQQQTSQQQKVTYTTQPAIKTQFLTTPISQTQKPGGTQQVQAQIQVQVTQVQAQPQTVTLSQTTAGQQQVQVIPATTATAQVVQQKLIQQQVVTTASPQIQAPGVQNPAQTPATSEAQNQQAKVQMRTPTVRLKAPTKPS</sequence>
<proteinExistence type="predicted"/>
<dbReference type="PROSITE" id="PS51194">
    <property type="entry name" value="HELICASE_CTER"/>
    <property type="match status" value="1"/>
</dbReference>
<evidence type="ECO:0000256" key="5">
    <source>
        <dbReference type="ARBA" id="ARBA00022840"/>
    </source>
</evidence>
<dbReference type="Pfam" id="PF00271">
    <property type="entry name" value="Helicase_C"/>
    <property type="match status" value="1"/>
</dbReference>
<feature type="compositionally biased region" description="Polar residues" evidence="10">
    <location>
        <begin position="1"/>
        <end position="32"/>
    </location>
</feature>
<dbReference type="PANTHER" id="PTHR46459">
    <property type="entry name" value="E1A-BINDING PROTEIN P400-RELATED"/>
    <property type="match status" value="1"/>
</dbReference>
<keyword evidence="3" id="KW-0378">Hydrolase</keyword>
<evidence type="ECO:0000259" key="14">
    <source>
        <dbReference type="PROSITE" id="PS51204"/>
    </source>
</evidence>
<feature type="region of interest" description="Disordered" evidence="10">
    <location>
        <begin position="975"/>
        <end position="1003"/>
    </location>
</feature>
<evidence type="ECO:0000313" key="16">
    <source>
        <dbReference type="Proteomes" id="UP000694522"/>
    </source>
</evidence>
<feature type="coiled-coil region" evidence="9">
    <location>
        <begin position="919"/>
        <end position="946"/>
    </location>
</feature>
<feature type="domain" description="Helicase C-terminal" evidence="13">
    <location>
        <begin position="1878"/>
        <end position="2035"/>
    </location>
</feature>
<dbReference type="FunFam" id="3.40.50.300:FF:001674">
    <property type="entry name" value="E1A-binding protein p400 isoform X7"/>
    <property type="match status" value="1"/>
</dbReference>
<organism evidence="15 16">
    <name type="scientific">Amazona collaria</name>
    <name type="common">yellow-billed parrot</name>
    <dbReference type="NCBI Taxonomy" id="241587"/>
    <lineage>
        <taxon>Eukaryota</taxon>
        <taxon>Metazoa</taxon>
        <taxon>Chordata</taxon>
        <taxon>Craniata</taxon>
        <taxon>Vertebrata</taxon>
        <taxon>Euteleostomi</taxon>
        <taxon>Archelosauria</taxon>
        <taxon>Archosauria</taxon>
        <taxon>Dinosauria</taxon>
        <taxon>Saurischia</taxon>
        <taxon>Theropoda</taxon>
        <taxon>Coelurosauria</taxon>
        <taxon>Aves</taxon>
        <taxon>Neognathae</taxon>
        <taxon>Neoaves</taxon>
        <taxon>Telluraves</taxon>
        <taxon>Australaves</taxon>
        <taxon>Psittaciformes</taxon>
        <taxon>Psittacidae</taxon>
        <taxon>Amazona</taxon>
    </lineage>
</organism>
<keyword evidence="8" id="KW-0539">Nucleus</keyword>
<evidence type="ECO:0000259" key="13">
    <source>
        <dbReference type="PROSITE" id="PS51194"/>
    </source>
</evidence>
<feature type="compositionally biased region" description="Low complexity" evidence="10">
    <location>
        <begin position="2500"/>
        <end position="2531"/>
    </location>
</feature>
<dbReference type="SMART" id="SM00573">
    <property type="entry name" value="HSA"/>
    <property type="match status" value="1"/>
</dbReference>
<feature type="domain" description="Myb-like" evidence="11">
    <location>
        <begin position="2336"/>
        <end position="2397"/>
    </location>
</feature>
<dbReference type="InterPro" id="IPR027417">
    <property type="entry name" value="P-loop_NTPase"/>
</dbReference>
<feature type="compositionally biased region" description="Low complexity" evidence="10">
    <location>
        <begin position="33"/>
        <end position="54"/>
    </location>
</feature>
<dbReference type="SMART" id="SM00487">
    <property type="entry name" value="DEXDc"/>
    <property type="match status" value="1"/>
</dbReference>
<dbReference type="GO" id="GO:0004386">
    <property type="term" value="F:helicase activity"/>
    <property type="evidence" value="ECO:0007669"/>
    <property type="project" value="UniProtKB-KW"/>
</dbReference>
<dbReference type="InterPro" id="IPR001650">
    <property type="entry name" value="Helicase_C-like"/>
</dbReference>
<reference evidence="15" key="1">
    <citation type="submission" date="2025-08" db="UniProtKB">
        <authorList>
            <consortium name="Ensembl"/>
        </authorList>
    </citation>
    <scope>IDENTIFICATION</scope>
</reference>
<keyword evidence="7" id="KW-0238">DNA-binding</keyword>
<dbReference type="PROSITE" id="PS50090">
    <property type="entry name" value="MYB_LIKE"/>
    <property type="match status" value="1"/>
</dbReference>
<name>A0A8B9FL67_9PSIT</name>